<sequence length="287" mass="32555">MSYIPAVPEIKTDQDYQKALEKSQRGYQLPKSVASLYHVHYFRDQKDVLEMKPAIENSEDQVIFYVHGGGYWGQPTMAHFNAIHRLAKQLGSRVIMPIYPKAPAYEANDAYEMVLKSYLSLLNDKQIDITRITVMGDSAGAGLILALLQRLRDNHLPLPHQAFLLSPWLDITNSNPKMTEIQPLDPMLDLPNLTLLGQYYAGDLNPKDSLVSPIYGNSAKLPPIYVFTGDHDILNADAMKFQQMADEKDWQVTTFKYHAMNHVFSIFPTPEGRDSLDRMTQIIQSNG</sequence>
<dbReference type="Proteomes" id="UP000465035">
    <property type="component" value="Chromosome"/>
</dbReference>
<feature type="domain" description="Alpha/beta hydrolase fold-3" evidence="2">
    <location>
        <begin position="63"/>
        <end position="264"/>
    </location>
</feature>
<keyword evidence="1 3" id="KW-0378">Hydrolase</keyword>
<organism evidence="3 4">
    <name type="scientific">Lentilactobacillus hilgardii</name>
    <name type="common">Lactobacillus hilgardii</name>
    <dbReference type="NCBI Taxonomy" id="1588"/>
    <lineage>
        <taxon>Bacteria</taxon>
        <taxon>Bacillati</taxon>
        <taxon>Bacillota</taxon>
        <taxon>Bacilli</taxon>
        <taxon>Lactobacillales</taxon>
        <taxon>Lactobacillaceae</taxon>
        <taxon>Lentilactobacillus</taxon>
    </lineage>
</organism>
<accession>A0A6P1E6Z1</accession>
<evidence type="ECO:0000313" key="4">
    <source>
        <dbReference type="Proteomes" id="UP000465035"/>
    </source>
</evidence>
<proteinExistence type="predicted"/>
<dbReference type="EMBL" id="CP047121">
    <property type="protein sequence ID" value="QHB53087.1"/>
    <property type="molecule type" value="Genomic_DNA"/>
</dbReference>
<protein>
    <submittedName>
        <fullName evidence="3">Alpha/beta hydrolase fold domain-containing protein</fullName>
    </submittedName>
</protein>
<dbReference type="PANTHER" id="PTHR48081">
    <property type="entry name" value="AB HYDROLASE SUPERFAMILY PROTEIN C4A8.06C"/>
    <property type="match status" value="1"/>
</dbReference>
<dbReference type="PANTHER" id="PTHR48081:SF8">
    <property type="entry name" value="ALPHA_BETA HYDROLASE FOLD-3 DOMAIN-CONTAINING PROTEIN-RELATED"/>
    <property type="match status" value="1"/>
</dbReference>
<dbReference type="SMR" id="A0A6P1E6Z1"/>
<evidence type="ECO:0000256" key="1">
    <source>
        <dbReference type="ARBA" id="ARBA00022801"/>
    </source>
</evidence>
<dbReference type="SUPFAM" id="SSF53474">
    <property type="entry name" value="alpha/beta-Hydrolases"/>
    <property type="match status" value="1"/>
</dbReference>
<name>A0A6P1E6Z1_LENHI</name>
<reference evidence="3 4" key="1">
    <citation type="submission" date="2019-12" db="EMBL/GenBank/DDBJ databases">
        <title>Lactobacillus hilgardii FLUB.</title>
        <authorList>
            <person name="Gustaw K."/>
        </authorList>
    </citation>
    <scope>NUCLEOTIDE SEQUENCE [LARGE SCALE GENOMIC DNA]</scope>
    <source>
        <strain evidence="3 4">FLUB</strain>
    </source>
</reference>
<evidence type="ECO:0000313" key="3">
    <source>
        <dbReference type="EMBL" id="QHB53087.1"/>
    </source>
</evidence>
<dbReference type="InterPro" id="IPR029058">
    <property type="entry name" value="AB_hydrolase_fold"/>
</dbReference>
<dbReference type="GeneID" id="69059341"/>
<dbReference type="InterPro" id="IPR013094">
    <property type="entry name" value="AB_hydrolase_3"/>
</dbReference>
<dbReference type="GO" id="GO:0016787">
    <property type="term" value="F:hydrolase activity"/>
    <property type="evidence" value="ECO:0007669"/>
    <property type="project" value="UniProtKB-KW"/>
</dbReference>
<dbReference type="Gene3D" id="3.40.50.1820">
    <property type="entry name" value="alpha/beta hydrolase"/>
    <property type="match status" value="1"/>
</dbReference>
<dbReference type="AlphaFoldDB" id="A0A6P1E6Z1"/>
<evidence type="ECO:0000259" key="2">
    <source>
        <dbReference type="Pfam" id="PF07859"/>
    </source>
</evidence>
<dbReference type="Pfam" id="PF07859">
    <property type="entry name" value="Abhydrolase_3"/>
    <property type="match status" value="1"/>
</dbReference>
<dbReference type="InterPro" id="IPR050300">
    <property type="entry name" value="GDXG_lipolytic_enzyme"/>
</dbReference>
<gene>
    <name evidence="3" type="ORF">GQR93_13245</name>
</gene>
<dbReference type="RefSeq" id="WP_003550451.1">
    <property type="nucleotide sequence ID" value="NZ_CABKOL010000106.1"/>
</dbReference>